<gene>
    <name evidence="2" type="ORF">SPRG_16635</name>
</gene>
<name>A0A067BTI9_SAPPC</name>
<dbReference type="VEuPathDB" id="FungiDB:SPRG_16635"/>
<evidence type="ECO:0000313" key="3">
    <source>
        <dbReference type="Proteomes" id="UP000030745"/>
    </source>
</evidence>
<feature type="compositionally biased region" description="Basic residues" evidence="1">
    <location>
        <begin position="73"/>
        <end position="82"/>
    </location>
</feature>
<accession>A0A067BTI9</accession>
<feature type="compositionally biased region" description="Basic residues" evidence="1">
    <location>
        <begin position="1"/>
        <end position="11"/>
    </location>
</feature>
<organism evidence="2 3">
    <name type="scientific">Saprolegnia parasitica (strain CBS 223.65)</name>
    <dbReference type="NCBI Taxonomy" id="695850"/>
    <lineage>
        <taxon>Eukaryota</taxon>
        <taxon>Sar</taxon>
        <taxon>Stramenopiles</taxon>
        <taxon>Oomycota</taxon>
        <taxon>Saprolegniomycetes</taxon>
        <taxon>Saprolegniales</taxon>
        <taxon>Saprolegniaceae</taxon>
        <taxon>Saprolegnia</taxon>
    </lineage>
</organism>
<evidence type="ECO:0000256" key="1">
    <source>
        <dbReference type="SAM" id="MobiDB-lite"/>
    </source>
</evidence>
<dbReference type="KEGG" id="spar:SPRG_16635"/>
<protein>
    <submittedName>
        <fullName evidence="2">Uncharacterized protein</fullName>
    </submittedName>
</protein>
<proteinExistence type="predicted"/>
<dbReference type="AlphaFoldDB" id="A0A067BTI9"/>
<feature type="compositionally biased region" description="Basic and acidic residues" evidence="1">
    <location>
        <begin position="50"/>
        <end position="72"/>
    </location>
</feature>
<evidence type="ECO:0000313" key="2">
    <source>
        <dbReference type="EMBL" id="KDO17962.1"/>
    </source>
</evidence>
<dbReference type="RefSeq" id="XP_012211331.1">
    <property type="nucleotide sequence ID" value="XM_012355941.1"/>
</dbReference>
<dbReference type="GeneID" id="24138242"/>
<dbReference type="Proteomes" id="UP000030745">
    <property type="component" value="Unassembled WGS sequence"/>
</dbReference>
<sequence>MMRTATRRGATRRTTASWATTKRTVESMAGSRSELAFWPRCATRLGTKVGDLKRQHARDDEQERAQEQDRKQQVKGRRGWVAKPKMKWLARSNFGRDKTK</sequence>
<keyword evidence="3" id="KW-1185">Reference proteome</keyword>
<dbReference type="EMBL" id="KK583524">
    <property type="protein sequence ID" value="KDO17962.1"/>
    <property type="molecule type" value="Genomic_DNA"/>
</dbReference>
<feature type="region of interest" description="Disordered" evidence="1">
    <location>
        <begin position="48"/>
        <end position="82"/>
    </location>
</feature>
<reference evidence="2 3" key="1">
    <citation type="journal article" date="2013" name="PLoS Genet.">
        <title>Distinctive expansion of potential virulence genes in the genome of the oomycete fish pathogen Saprolegnia parasitica.</title>
        <authorList>
            <person name="Jiang R.H."/>
            <person name="de Bruijn I."/>
            <person name="Haas B.J."/>
            <person name="Belmonte R."/>
            <person name="Lobach L."/>
            <person name="Christie J."/>
            <person name="van den Ackerveken G."/>
            <person name="Bottin A."/>
            <person name="Bulone V."/>
            <person name="Diaz-Moreno S.M."/>
            <person name="Dumas B."/>
            <person name="Fan L."/>
            <person name="Gaulin E."/>
            <person name="Govers F."/>
            <person name="Grenville-Briggs L.J."/>
            <person name="Horner N.R."/>
            <person name="Levin J.Z."/>
            <person name="Mammella M."/>
            <person name="Meijer H.J."/>
            <person name="Morris P."/>
            <person name="Nusbaum C."/>
            <person name="Oome S."/>
            <person name="Phillips A.J."/>
            <person name="van Rooyen D."/>
            <person name="Rzeszutek E."/>
            <person name="Saraiva M."/>
            <person name="Secombes C.J."/>
            <person name="Seidl M.F."/>
            <person name="Snel B."/>
            <person name="Stassen J.H."/>
            <person name="Sykes S."/>
            <person name="Tripathy S."/>
            <person name="van den Berg H."/>
            <person name="Vega-Arreguin J.C."/>
            <person name="Wawra S."/>
            <person name="Young S.K."/>
            <person name="Zeng Q."/>
            <person name="Dieguez-Uribeondo J."/>
            <person name="Russ C."/>
            <person name="Tyler B.M."/>
            <person name="van West P."/>
        </authorList>
    </citation>
    <scope>NUCLEOTIDE SEQUENCE [LARGE SCALE GENOMIC DNA]</scope>
    <source>
        <strain evidence="2 3">CBS 223.65</strain>
    </source>
</reference>
<feature type="compositionally biased region" description="Low complexity" evidence="1">
    <location>
        <begin position="12"/>
        <end position="22"/>
    </location>
</feature>
<feature type="region of interest" description="Disordered" evidence="1">
    <location>
        <begin position="1"/>
        <end position="32"/>
    </location>
</feature>